<protein>
    <recommendedName>
        <fullName evidence="1">Cyclic-phosphate processing Receiver domain-containing protein</fullName>
    </recommendedName>
</protein>
<feature type="domain" description="Cyclic-phosphate processing Receiver" evidence="1">
    <location>
        <begin position="16"/>
        <end position="96"/>
    </location>
</feature>
<proteinExistence type="predicted"/>
<accession>A0A0F8ZB07</accession>
<dbReference type="Pfam" id="PF20274">
    <property type="entry name" value="cREC_REC"/>
    <property type="match status" value="1"/>
</dbReference>
<organism evidence="2">
    <name type="scientific">marine sediment metagenome</name>
    <dbReference type="NCBI Taxonomy" id="412755"/>
    <lineage>
        <taxon>unclassified sequences</taxon>
        <taxon>metagenomes</taxon>
        <taxon>ecological metagenomes</taxon>
    </lineage>
</organism>
<evidence type="ECO:0000313" key="2">
    <source>
        <dbReference type="EMBL" id="KKK83120.1"/>
    </source>
</evidence>
<dbReference type="EMBL" id="LAZR01052368">
    <property type="protein sequence ID" value="KKK83120.1"/>
    <property type="molecule type" value="Genomic_DNA"/>
</dbReference>
<sequence length="117" mass="13000">MLILEDHGGRNAWFRRQFPEAVMVETVKEAIEALENGEFGVVSLDHDLNGEQFIDSARADCGMEVVRWMVKHKPGVGEVVVHTANRKAAMLMEEALVGAGFVVRREPFGGQYDDRGA</sequence>
<name>A0A0F8ZB07_9ZZZZ</name>
<gene>
    <name evidence="2" type="ORF">LCGC14_2796560</name>
</gene>
<comment type="caution">
    <text evidence="2">The sequence shown here is derived from an EMBL/GenBank/DDBJ whole genome shotgun (WGS) entry which is preliminary data.</text>
</comment>
<dbReference type="AlphaFoldDB" id="A0A0F8ZB07"/>
<evidence type="ECO:0000259" key="1">
    <source>
        <dbReference type="Pfam" id="PF20274"/>
    </source>
</evidence>
<reference evidence="2" key="1">
    <citation type="journal article" date="2015" name="Nature">
        <title>Complex archaea that bridge the gap between prokaryotes and eukaryotes.</title>
        <authorList>
            <person name="Spang A."/>
            <person name="Saw J.H."/>
            <person name="Jorgensen S.L."/>
            <person name="Zaremba-Niedzwiedzka K."/>
            <person name="Martijn J."/>
            <person name="Lind A.E."/>
            <person name="van Eijk R."/>
            <person name="Schleper C."/>
            <person name="Guy L."/>
            <person name="Ettema T.J."/>
        </authorList>
    </citation>
    <scope>NUCLEOTIDE SEQUENCE</scope>
</reference>
<dbReference type="InterPro" id="IPR046909">
    <property type="entry name" value="cREC_REC"/>
</dbReference>